<dbReference type="PROSITE" id="PS51864">
    <property type="entry name" value="ASTACIN"/>
    <property type="match status" value="1"/>
</dbReference>
<dbReference type="InParanoid" id="H2ZRW3"/>
<dbReference type="GO" id="GO:0006508">
    <property type="term" value="P:proteolysis"/>
    <property type="evidence" value="ECO:0007669"/>
    <property type="project" value="UniProtKB-KW"/>
</dbReference>
<feature type="binding site" evidence="1">
    <location>
        <position position="29"/>
    </location>
    <ligand>
        <name>Zn(2+)</name>
        <dbReference type="ChEBI" id="CHEBI:29105"/>
        <note>catalytic</note>
    </ligand>
</feature>
<dbReference type="EMBL" id="AFYH01277243">
    <property type="status" value="NOT_ANNOTATED_CDS"/>
    <property type="molecule type" value="Genomic_DNA"/>
</dbReference>
<keyword evidence="1 2" id="KW-0862">Zinc</keyword>
<protein>
    <recommendedName>
        <fullName evidence="2">Metalloendopeptidase</fullName>
        <ecNumber evidence="2">3.4.24.-</ecNumber>
    </recommendedName>
</protein>
<dbReference type="Ensembl" id="ENSLACT00000000135.1">
    <property type="protein sequence ID" value="ENSLACP00000000134.1"/>
    <property type="gene ID" value="ENSLACG00000000118.1"/>
</dbReference>
<dbReference type="PANTHER" id="PTHR10127">
    <property type="entry name" value="DISCOIDIN, CUB, EGF, LAMININ , AND ZINC METALLOPROTEASE DOMAIN CONTAINING"/>
    <property type="match status" value="1"/>
</dbReference>
<dbReference type="GO" id="GO:0004222">
    <property type="term" value="F:metalloendopeptidase activity"/>
    <property type="evidence" value="ECO:0007669"/>
    <property type="project" value="UniProtKB-UniRule"/>
</dbReference>
<feature type="binding site" evidence="1">
    <location>
        <position position="33"/>
    </location>
    <ligand>
        <name>Zn(2+)</name>
        <dbReference type="ChEBI" id="CHEBI:29105"/>
        <note>catalytic</note>
    </ligand>
</feature>
<feature type="domain" description="Peptidase M12A" evidence="3">
    <location>
        <begin position="1"/>
        <end position="131"/>
    </location>
</feature>
<evidence type="ECO:0000256" key="2">
    <source>
        <dbReference type="RuleBase" id="RU361183"/>
    </source>
</evidence>
<dbReference type="STRING" id="7897.ENSLACP00000000134"/>
<dbReference type="InterPro" id="IPR001506">
    <property type="entry name" value="Peptidase_M12A"/>
</dbReference>
<dbReference type="Proteomes" id="UP000008672">
    <property type="component" value="Unassembled WGS sequence"/>
</dbReference>
<evidence type="ECO:0000256" key="1">
    <source>
        <dbReference type="PROSITE-ProRule" id="PRU01211"/>
    </source>
</evidence>
<sequence>CWSYVGRSGSKQAVSLRKRGCLRRGSIHHEINHALGIEHEHIREDRDQYVTVMYENIKKATYDSFKPRKSDTFGLAYDYLSVMHYGRRWFDFSIARGKPSIVPIPNADQKLGQRSGNTNLDYAKLNALYEC</sequence>
<proteinExistence type="predicted"/>
<dbReference type="GeneTree" id="ENSGT00940000169640"/>
<keyword evidence="1 2" id="KW-0645">Protease</keyword>
<dbReference type="PANTHER" id="PTHR10127:SF899">
    <property type="entry name" value="ASTACIN-LIKE METALLOENDOPEPTIDASE-RELATED"/>
    <property type="match status" value="1"/>
</dbReference>
<evidence type="ECO:0000313" key="4">
    <source>
        <dbReference type="Ensembl" id="ENSLACP00000000134.1"/>
    </source>
</evidence>
<keyword evidence="1 2" id="KW-0482">Metalloprotease</keyword>
<comment type="cofactor">
    <cofactor evidence="1 2">
        <name>Zn(2+)</name>
        <dbReference type="ChEBI" id="CHEBI:29105"/>
    </cofactor>
    <text evidence="1 2">Binds 1 zinc ion per subunit.</text>
</comment>
<comment type="caution">
    <text evidence="1">Lacks conserved residue(s) required for the propagation of feature annotation.</text>
</comment>
<accession>H2ZRW3</accession>
<dbReference type="Gene3D" id="3.40.390.10">
    <property type="entry name" value="Collagenase (Catalytic Domain)"/>
    <property type="match status" value="1"/>
</dbReference>
<dbReference type="EC" id="3.4.24.-" evidence="2"/>
<keyword evidence="5" id="KW-1185">Reference proteome</keyword>
<organism evidence="4 5">
    <name type="scientific">Latimeria chalumnae</name>
    <name type="common">Coelacanth</name>
    <dbReference type="NCBI Taxonomy" id="7897"/>
    <lineage>
        <taxon>Eukaryota</taxon>
        <taxon>Metazoa</taxon>
        <taxon>Chordata</taxon>
        <taxon>Craniata</taxon>
        <taxon>Vertebrata</taxon>
        <taxon>Euteleostomi</taxon>
        <taxon>Coelacanthiformes</taxon>
        <taxon>Coelacanthidae</taxon>
        <taxon>Latimeria</taxon>
    </lineage>
</organism>
<keyword evidence="1 2" id="KW-0378">Hydrolase</keyword>
<dbReference type="eggNOG" id="KOG3714">
    <property type="taxonomic scope" value="Eukaryota"/>
</dbReference>
<dbReference type="GO" id="GO:0008270">
    <property type="term" value="F:zinc ion binding"/>
    <property type="evidence" value="ECO:0007669"/>
    <property type="project" value="UniProtKB-UniRule"/>
</dbReference>
<dbReference type="OMA" id="HHEINHA"/>
<dbReference type="Pfam" id="PF01400">
    <property type="entry name" value="Astacin"/>
    <property type="match status" value="1"/>
</dbReference>
<reference evidence="4" key="2">
    <citation type="submission" date="2025-08" db="UniProtKB">
        <authorList>
            <consortium name="Ensembl"/>
        </authorList>
    </citation>
    <scope>IDENTIFICATION</scope>
</reference>
<evidence type="ECO:0000259" key="3">
    <source>
        <dbReference type="PROSITE" id="PS51864"/>
    </source>
</evidence>
<evidence type="ECO:0000313" key="5">
    <source>
        <dbReference type="Proteomes" id="UP000008672"/>
    </source>
</evidence>
<reference evidence="5" key="1">
    <citation type="submission" date="2011-08" db="EMBL/GenBank/DDBJ databases">
        <title>The draft genome of Latimeria chalumnae.</title>
        <authorList>
            <person name="Di Palma F."/>
            <person name="Alfoldi J."/>
            <person name="Johnson J."/>
            <person name="Berlin A."/>
            <person name="Gnerre S."/>
            <person name="Jaffe D."/>
            <person name="MacCallum I."/>
            <person name="Young S."/>
            <person name="Walker B.J."/>
            <person name="Lander E."/>
            <person name="Lindblad-Toh K."/>
        </authorList>
    </citation>
    <scope>NUCLEOTIDE SEQUENCE [LARGE SCALE GENOMIC DNA]</scope>
    <source>
        <strain evidence="5">Wild caught</strain>
    </source>
</reference>
<feature type="binding site" evidence="1">
    <location>
        <position position="39"/>
    </location>
    <ligand>
        <name>Zn(2+)</name>
        <dbReference type="ChEBI" id="CHEBI:29105"/>
        <note>catalytic</note>
    </ligand>
</feature>
<name>H2ZRW3_LATCH</name>
<keyword evidence="1 2" id="KW-0479">Metal-binding</keyword>
<dbReference type="PRINTS" id="PR00480">
    <property type="entry name" value="ASTACIN"/>
</dbReference>
<reference evidence="4" key="3">
    <citation type="submission" date="2025-09" db="UniProtKB">
        <authorList>
            <consortium name="Ensembl"/>
        </authorList>
    </citation>
    <scope>IDENTIFICATION</scope>
</reference>
<dbReference type="EMBL" id="AFYH01277244">
    <property type="status" value="NOT_ANNOTATED_CDS"/>
    <property type="molecule type" value="Genomic_DNA"/>
</dbReference>
<dbReference type="HOGENOM" id="CLU_017286_4_1_1"/>
<dbReference type="SUPFAM" id="SSF55486">
    <property type="entry name" value="Metalloproteases ('zincins'), catalytic domain"/>
    <property type="match status" value="1"/>
</dbReference>
<feature type="active site" evidence="1">
    <location>
        <position position="30"/>
    </location>
</feature>
<dbReference type="InterPro" id="IPR024079">
    <property type="entry name" value="MetalloPept_cat_dom_sf"/>
</dbReference>
<dbReference type="AlphaFoldDB" id="H2ZRW3"/>